<feature type="region of interest" description="Disordered" evidence="1">
    <location>
        <begin position="486"/>
        <end position="547"/>
    </location>
</feature>
<feature type="compositionally biased region" description="Acidic residues" evidence="1">
    <location>
        <begin position="281"/>
        <end position="296"/>
    </location>
</feature>
<evidence type="ECO:0000256" key="1">
    <source>
        <dbReference type="SAM" id="MobiDB-lite"/>
    </source>
</evidence>
<name>A0A2S5BH96_9BASI</name>
<dbReference type="EMBL" id="PJQD01000008">
    <property type="protein sequence ID" value="POY76149.1"/>
    <property type="molecule type" value="Genomic_DNA"/>
</dbReference>
<evidence type="ECO:0000313" key="2">
    <source>
        <dbReference type="EMBL" id="POY76149.1"/>
    </source>
</evidence>
<feature type="region of interest" description="Disordered" evidence="1">
    <location>
        <begin position="735"/>
        <end position="843"/>
    </location>
</feature>
<feature type="compositionally biased region" description="Polar residues" evidence="1">
    <location>
        <begin position="677"/>
        <end position="695"/>
    </location>
</feature>
<dbReference type="Proteomes" id="UP000237144">
    <property type="component" value="Unassembled WGS sequence"/>
</dbReference>
<feature type="compositionally biased region" description="Low complexity" evidence="1">
    <location>
        <begin position="740"/>
        <end position="752"/>
    </location>
</feature>
<sequence>MVVTKAGPAAEAKGKRVIRKLKDLLDRVPVIADTADLPQKYKWLKGQRMLDAPFANRLLSDMGRGGPVKYGLCWLIDYPEEDRTAAPRSDAVKTFRSENSKDAAIAGVQAVWDMGKHGGKGAGGAATNEDLLKLLSIFIEAIVDDGLASWEELQAAASDDWKVETEAAAWLAIAVGLAARYAQDPAPINLLPAIVGSDTIDQIPEFASRELLLYAFEPGSEYDMTDEFTKAREMLGITKDDMPVISEYIVLVLNKTTALKKKVAEKKKLAEQQKEQKNEKEEQDEEEEEADADGDIGDGRKGDAAGTAENQDAVVNEDDRALKLFLDKKLAKRVSDLSAKLWWLLALNRRAPATRHRMDEKLEVAVKRRNGTLAREREQQGHGQPYKPEELSKVTAIMERRMLDVALADQAAVREEAIKEMADALAEIEYERSESQVRALLHHHRPRFVLALLKRGADPERWWPAKELEDAGFVFDATQNQWRSALASPDDDQDDSSAVSPVESPDAIDRSAGLRNSATSTPADPAHATDTGGTPGATARGPPTSQTISWSTLAALERFRYKPAGSAEAAPLAVPSTPIPTGTASCTAVSSEPSAFAASNLSSNLATTADLHYPAAVPASNSLTSTSKSSAKSLAAASRYDLTATSRYDLPAAVGQYDPPTAAGPSRSRVFGAYSVATNQPDPFNSTSGVSLSRDGTSSSGAGNASRRSGYSYEAHWTPYEQMIADYEVDYQQRNRRRNSPTTDSSAGSTSSSRKDSTTGAAVRAASPDLFEVAARARATASESIQSSEPPEEVDEAPRKKRKTFASDVRTQSSSAASSALSLQPEAVHALASESGTSSLARKEVWGGRKSLFADKLEAFSSRPPPNPDWYKKGSTKLKKDHKADWDAWYGSRH</sequence>
<protein>
    <submittedName>
        <fullName evidence="2">Uncharacterized protein</fullName>
    </submittedName>
</protein>
<feature type="compositionally biased region" description="Low complexity" evidence="1">
    <location>
        <begin position="525"/>
        <end position="544"/>
    </location>
</feature>
<proteinExistence type="predicted"/>
<gene>
    <name evidence="2" type="ORF">BMF94_0872</name>
</gene>
<comment type="caution">
    <text evidence="2">The sequence shown here is derived from an EMBL/GenBank/DDBJ whole genome shotgun (WGS) entry which is preliminary data.</text>
</comment>
<keyword evidence="3" id="KW-1185">Reference proteome</keyword>
<feature type="compositionally biased region" description="Low complexity" evidence="1">
    <location>
        <begin position="813"/>
        <end position="823"/>
    </location>
</feature>
<dbReference type="AlphaFoldDB" id="A0A2S5BH96"/>
<feature type="region of interest" description="Disordered" evidence="1">
    <location>
        <begin position="857"/>
        <end position="876"/>
    </location>
</feature>
<feature type="region of interest" description="Disordered" evidence="1">
    <location>
        <begin position="677"/>
        <end position="709"/>
    </location>
</feature>
<reference evidence="2 3" key="1">
    <citation type="journal article" date="2018" name="Front. Microbiol.">
        <title>Prospects for Fungal Bioremediation of Acidic Radioactive Waste Sites: Characterization and Genome Sequence of Rhodotorula taiwanensis MD1149.</title>
        <authorList>
            <person name="Tkavc R."/>
            <person name="Matrosova V.Y."/>
            <person name="Grichenko O.E."/>
            <person name="Gostincar C."/>
            <person name="Volpe R.P."/>
            <person name="Klimenkova P."/>
            <person name="Gaidamakova E.K."/>
            <person name="Zhou C.E."/>
            <person name="Stewart B.J."/>
            <person name="Lyman M.G."/>
            <person name="Malfatti S.A."/>
            <person name="Rubinfeld B."/>
            <person name="Courtot M."/>
            <person name="Singh J."/>
            <person name="Dalgard C.L."/>
            <person name="Hamilton T."/>
            <person name="Frey K.G."/>
            <person name="Gunde-Cimerman N."/>
            <person name="Dugan L."/>
            <person name="Daly M.J."/>
        </authorList>
    </citation>
    <scope>NUCLEOTIDE SEQUENCE [LARGE SCALE GENOMIC DNA]</scope>
    <source>
        <strain evidence="2 3">MD1149</strain>
    </source>
</reference>
<accession>A0A2S5BH96</accession>
<evidence type="ECO:0000313" key="3">
    <source>
        <dbReference type="Proteomes" id="UP000237144"/>
    </source>
</evidence>
<feature type="compositionally biased region" description="Low complexity" evidence="1">
    <location>
        <begin position="696"/>
        <end position="709"/>
    </location>
</feature>
<organism evidence="2 3">
    <name type="scientific">Rhodotorula taiwanensis</name>
    <dbReference type="NCBI Taxonomy" id="741276"/>
    <lineage>
        <taxon>Eukaryota</taxon>
        <taxon>Fungi</taxon>
        <taxon>Dikarya</taxon>
        <taxon>Basidiomycota</taxon>
        <taxon>Pucciniomycotina</taxon>
        <taxon>Microbotryomycetes</taxon>
        <taxon>Sporidiobolales</taxon>
        <taxon>Sporidiobolaceae</taxon>
        <taxon>Rhodotorula</taxon>
    </lineage>
</organism>
<feature type="region of interest" description="Disordered" evidence="1">
    <location>
        <begin position="272"/>
        <end position="312"/>
    </location>
</feature>